<accession>A0A6G1JB66</accession>
<feature type="compositionally biased region" description="Low complexity" evidence="1">
    <location>
        <begin position="326"/>
        <end position="345"/>
    </location>
</feature>
<feature type="compositionally biased region" description="Polar residues" evidence="1">
    <location>
        <begin position="199"/>
        <end position="212"/>
    </location>
</feature>
<dbReference type="AlphaFoldDB" id="A0A6G1JB66"/>
<feature type="region of interest" description="Disordered" evidence="1">
    <location>
        <begin position="322"/>
        <end position="349"/>
    </location>
</feature>
<feature type="compositionally biased region" description="Low complexity" evidence="1">
    <location>
        <begin position="254"/>
        <end position="268"/>
    </location>
</feature>
<sequence>MASASKWPLAIKKHRYHQPFTPSLSSIAETLPRLGGSSNPQNPPPSPSRPTIILRRATPTTALITTTTTRRRKMPSKGTKAKNMLVHVSGISNKHPIQTGVAYWYRGHYLFGLQGNPVEPVPFATKEIHIIGTTPETAPKYEVQDPMLVEEYEIAALYRSMVHEWENRPKEGVAEAFDAQKEVVESLVEKSGRDGKDAQASQSPTPMVSHPQSVVPAYTVPAHERFYNDRALYLAASAPNSHHGTPFRSNTPYDSRSVSRPVSRPDSPLHGYGEGSAPGSGLRPVASMPRVDQLMIDHGIRRSISTLQEYAPEFLNDHAVAASNGSQSRSASRPASRPPLSRVPSMYMDSDNLSMGQPPVSRPMLRVPIPRSHGPDGFRSASQPGSRALSRVSSVAGMNEGLIPTSLTLSRLPSPAPSNQDTVNECTGSNRTPSPMMYDSSVPANMSEVYRGASLSKLGMQNTTGNFQGTSGSRPSSRLPSRTPSVAGIINESLGNTSASLPPSRPLSRIPSVAANINDDFGTTPGPLPGLTSSMSLLGDDFNGHQSKFFPTATGTGTNAKEVAFHKSASYFPIGSGRPRKDSMAKASQALNEVYKTRAVPGCTFGPSGCAITSVSNSSSDDGGDDGEGGGTGEAKVRVTKCPIHNNGCDGVTVTGVHQTEHMRLTKGLVGSPPFVEGVDERVMVDWMTVLKEVKMEKGL</sequence>
<feature type="region of interest" description="Disordered" evidence="1">
    <location>
        <begin position="30"/>
        <end position="78"/>
    </location>
</feature>
<feature type="region of interest" description="Disordered" evidence="1">
    <location>
        <begin position="238"/>
        <end position="285"/>
    </location>
</feature>
<reference evidence="2" key="1">
    <citation type="journal article" date="2020" name="Stud. Mycol.">
        <title>101 Dothideomycetes genomes: a test case for predicting lifestyles and emergence of pathogens.</title>
        <authorList>
            <person name="Haridas S."/>
            <person name="Albert R."/>
            <person name="Binder M."/>
            <person name="Bloem J."/>
            <person name="Labutti K."/>
            <person name="Salamov A."/>
            <person name="Andreopoulos B."/>
            <person name="Baker S."/>
            <person name="Barry K."/>
            <person name="Bills G."/>
            <person name="Bluhm B."/>
            <person name="Cannon C."/>
            <person name="Castanera R."/>
            <person name="Culley D."/>
            <person name="Daum C."/>
            <person name="Ezra D."/>
            <person name="Gonzalez J."/>
            <person name="Henrissat B."/>
            <person name="Kuo A."/>
            <person name="Liang C."/>
            <person name="Lipzen A."/>
            <person name="Lutzoni F."/>
            <person name="Magnuson J."/>
            <person name="Mondo S."/>
            <person name="Nolan M."/>
            <person name="Ohm R."/>
            <person name="Pangilinan J."/>
            <person name="Park H.-J."/>
            <person name="Ramirez L."/>
            <person name="Alfaro M."/>
            <person name="Sun H."/>
            <person name="Tritt A."/>
            <person name="Yoshinaga Y."/>
            <person name="Zwiers L.-H."/>
            <person name="Turgeon B."/>
            <person name="Goodwin S."/>
            <person name="Spatafora J."/>
            <person name="Crous P."/>
            <person name="Grigoriev I."/>
        </authorList>
    </citation>
    <scope>NUCLEOTIDE SEQUENCE</scope>
    <source>
        <strain evidence="2">CBS 122367</strain>
    </source>
</reference>
<dbReference type="Proteomes" id="UP000799291">
    <property type="component" value="Unassembled WGS sequence"/>
</dbReference>
<protein>
    <submittedName>
        <fullName evidence="2">Uncharacterized protein</fullName>
    </submittedName>
</protein>
<feature type="compositionally biased region" description="Basic and acidic residues" evidence="1">
    <location>
        <begin position="187"/>
        <end position="197"/>
    </location>
</feature>
<feature type="region of interest" description="Disordered" evidence="1">
    <location>
        <begin position="462"/>
        <end position="483"/>
    </location>
</feature>
<feature type="region of interest" description="Disordered" evidence="1">
    <location>
        <begin position="407"/>
        <end position="434"/>
    </location>
</feature>
<dbReference type="OrthoDB" id="3792817at2759"/>
<proteinExistence type="predicted"/>
<keyword evidence="3" id="KW-1185">Reference proteome</keyword>
<evidence type="ECO:0000313" key="3">
    <source>
        <dbReference type="Proteomes" id="UP000799291"/>
    </source>
</evidence>
<feature type="compositionally biased region" description="Low complexity" evidence="1">
    <location>
        <begin position="469"/>
        <end position="483"/>
    </location>
</feature>
<feature type="compositionally biased region" description="Low complexity" evidence="1">
    <location>
        <begin position="54"/>
        <end position="68"/>
    </location>
</feature>
<dbReference type="EMBL" id="MU005575">
    <property type="protein sequence ID" value="KAF2687470.1"/>
    <property type="molecule type" value="Genomic_DNA"/>
</dbReference>
<gene>
    <name evidence="2" type="ORF">K458DRAFT_429379</name>
</gene>
<evidence type="ECO:0000256" key="1">
    <source>
        <dbReference type="SAM" id="MobiDB-lite"/>
    </source>
</evidence>
<organism evidence="2 3">
    <name type="scientific">Lentithecium fluviatile CBS 122367</name>
    <dbReference type="NCBI Taxonomy" id="1168545"/>
    <lineage>
        <taxon>Eukaryota</taxon>
        <taxon>Fungi</taxon>
        <taxon>Dikarya</taxon>
        <taxon>Ascomycota</taxon>
        <taxon>Pezizomycotina</taxon>
        <taxon>Dothideomycetes</taxon>
        <taxon>Pleosporomycetidae</taxon>
        <taxon>Pleosporales</taxon>
        <taxon>Massarineae</taxon>
        <taxon>Lentitheciaceae</taxon>
        <taxon>Lentithecium</taxon>
    </lineage>
</organism>
<feature type="region of interest" description="Disordered" evidence="1">
    <location>
        <begin position="187"/>
        <end position="213"/>
    </location>
</feature>
<name>A0A6G1JB66_9PLEO</name>
<feature type="region of interest" description="Disordered" evidence="1">
    <location>
        <begin position="615"/>
        <end position="635"/>
    </location>
</feature>
<evidence type="ECO:0000313" key="2">
    <source>
        <dbReference type="EMBL" id="KAF2687470.1"/>
    </source>
</evidence>
<feature type="compositionally biased region" description="Polar residues" evidence="1">
    <location>
        <begin position="238"/>
        <end position="253"/>
    </location>
</feature>
<feature type="compositionally biased region" description="Polar residues" evidence="1">
    <location>
        <begin position="407"/>
        <end position="433"/>
    </location>
</feature>